<dbReference type="SUPFAM" id="SSF46626">
    <property type="entry name" value="Cytochrome c"/>
    <property type="match status" value="1"/>
</dbReference>
<evidence type="ECO:0000256" key="6">
    <source>
        <dbReference type="PROSITE-ProRule" id="PRU00433"/>
    </source>
</evidence>
<dbReference type="InterPro" id="IPR009056">
    <property type="entry name" value="Cyt_c-like_dom"/>
</dbReference>
<keyword evidence="2 6" id="KW-0349">Heme</keyword>
<feature type="domain" description="Cytochrome c" evidence="8">
    <location>
        <begin position="21"/>
        <end position="108"/>
    </location>
</feature>
<dbReference type="Pfam" id="PF00034">
    <property type="entry name" value="Cytochrom_C"/>
    <property type="match status" value="1"/>
</dbReference>
<evidence type="ECO:0000313" key="9">
    <source>
        <dbReference type="EMBL" id="CAG9174231.1"/>
    </source>
</evidence>
<dbReference type="Proteomes" id="UP000727654">
    <property type="component" value="Unassembled WGS sequence"/>
</dbReference>
<dbReference type="Gene3D" id="1.10.760.10">
    <property type="entry name" value="Cytochrome c-like domain"/>
    <property type="match status" value="1"/>
</dbReference>
<proteinExistence type="predicted"/>
<keyword evidence="7" id="KW-0732">Signal</keyword>
<evidence type="ECO:0000256" key="4">
    <source>
        <dbReference type="ARBA" id="ARBA00022982"/>
    </source>
</evidence>
<keyword evidence="5 6" id="KW-0408">Iron</keyword>
<evidence type="ECO:0000313" key="10">
    <source>
        <dbReference type="Proteomes" id="UP000727654"/>
    </source>
</evidence>
<keyword evidence="10" id="KW-1185">Reference proteome</keyword>
<dbReference type="PANTHER" id="PTHR33751:SF9">
    <property type="entry name" value="CYTOCHROME C4"/>
    <property type="match status" value="1"/>
</dbReference>
<dbReference type="EMBL" id="CAJZAI010000005">
    <property type="protein sequence ID" value="CAG9174231.1"/>
    <property type="molecule type" value="Genomic_DNA"/>
</dbReference>
<dbReference type="PANTHER" id="PTHR33751">
    <property type="entry name" value="CBB3-TYPE CYTOCHROME C OXIDASE SUBUNIT FIXP"/>
    <property type="match status" value="1"/>
</dbReference>
<sequence>MTRILIPAALAALALPIACGAASAAGPDPAALRARNHAAACTNCHGPEGRPPAGSPIPALAGRPQSELVSQMQAFKAGTRQATVMHQIAKGYSDDQITAIAAWFAAVR</sequence>
<dbReference type="InterPro" id="IPR050597">
    <property type="entry name" value="Cytochrome_c_Oxidase_Subunit"/>
</dbReference>
<keyword evidence="1" id="KW-0813">Transport</keyword>
<dbReference type="PROSITE" id="PS51007">
    <property type="entry name" value="CYTC"/>
    <property type="match status" value="1"/>
</dbReference>
<protein>
    <recommendedName>
        <fullName evidence="8">Cytochrome c domain-containing protein</fullName>
    </recommendedName>
</protein>
<feature type="chain" id="PRO_5045115727" description="Cytochrome c domain-containing protein" evidence="7">
    <location>
        <begin position="25"/>
        <end position="108"/>
    </location>
</feature>
<accession>A0ABM8X2W3</accession>
<dbReference type="InterPro" id="IPR036909">
    <property type="entry name" value="Cyt_c-like_dom_sf"/>
</dbReference>
<dbReference type="RefSeq" id="WP_224080272.1">
    <property type="nucleotide sequence ID" value="NZ_CAJZAI010000005.1"/>
</dbReference>
<evidence type="ECO:0000256" key="5">
    <source>
        <dbReference type="ARBA" id="ARBA00023004"/>
    </source>
</evidence>
<name>A0ABM8X2W3_9BURK</name>
<reference evidence="9 10" key="1">
    <citation type="submission" date="2021-08" db="EMBL/GenBank/DDBJ databases">
        <authorList>
            <person name="Peeters C."/>
        </authorList>
    </citation>
    <scope>NUCLEOTIDE SEQUENCE [LARGE SCALE GENOMIC DNA]</scope>
    <source>
        <strain evidence="9 10">LMG 23992</strain>
    </source>
</reference>
<evidence type="ECO:0000256" key="3">
    <source>
        <dbReference type="ARBA" id="ARBA00022723"/>
    </source>
</evidence>
<keyword evidence="3 6" id="KW-0479">Metal-binding</keyword>
<organism evidence="9 10">
    <name type="scientific">Cupriavidus laharis</name>
    <dbReference type="NCBI Taxonomy" id="151654"/>
    <lineage>
        <taxon>Bacteria</taxon>
        <taxon>Pseudomonadati</taxon>
        <taxon>Pseudomonadota</taxon>
        <taxon>Betaproteobacteria</taxon>
        <taxon>Burkholderiales</taxon>
        <taxon>Burkholderiaceae</taxon>
        <taxon>Cupriavidus</taxon>
    </lineage>
</organism>
<evidence type="ECO:0000256" key="2">
    <source>
        <dbReference type="ARBA" id="ARBA00022617"/>
    </source>
</evidence>
<gene>
    <name evidence="9" type="ORF">LMG23992_02673</name>
</gene>
<evidence type="ECO:0000259" key="8">
    <source>
        <dbReference type="PROSITE" id="PS51007"/>
    </source>
</evidence>
<comment type="caution">
    <text evidence="9">The sequence shown here is derived from an EMBL/GenBank/DDBJ whole genome shotgun (WGS) entry which is preliminary data.</text>
</comment>
<keyword evidence="4" id="KW-0249">Electron transport</keyword>
<evidence type="ECO:0000256" key="1">
    <source>
        <dbReference type="ARBA" id="ARBA00022448"/>
    </source>
</evidence>
<feature type="signal peptide" evidence="7">
    <location>
        <begin position="1"/>
        <end position="24"/>
    </location>
</feature>
<evidence type="ECO:0000256" key="7">
    <source>
        <dbReference type="SAM" id="SignalP"/>
    </source>
</evidence>